<evidence type="ECO:0000256" key="1">
    <source>
        <dbReference type="ARBA" id="ARBA00007401"/>
    </source>
</evidence>
<dbReference type="SUPFAM" id="SSF49303">
    <property type="entry name" value="beta-Galactosidase/glucuronidase domain"/>
    <property type="match status" value="1"/>
</dbReference>
<evidence type="ECO:0000313" key="11">
    <source>
        <dbReference type="Proteomes" id="UP000321685"/>
    </source>
</evidence>
<dbReference type="InterPro" id="IPR008979">
    <property type="entry name" value="Galactose-bd-like_sf"/>
</dbReference>
<evidence type="ECO:0000313" key="10">
    <source>
        <dbReference type="EMBL" id="GEL25208.1"/>
    </source>
</evidence>
<dbReference type="Gene3D" id="3.20.20.80">
    <property type="entry name" value="Glycosidases"/>
    <property type="match status" value="1"/>
</dbReference>
<dbReference type="FunFam" id="2.60.120.260:FF:000027">
    <property type="entry name" value="Beta-glucuronidase"/>
    <property type="match status" value="1"/>
</dbReference>
<evidence type="ECO:0000259" key="8">
    <source>
        <dbReference type="Pfam" id="PF02836"/>
    </source>
</evidence>
<dbReference type="NCBIfam" id="NF007538">
    <property type="entry name" value="PRK10150.1"/>
    <property type="match status" value="1"/>
</dbReference>
<evidence type="ECO:0000259" key="7">
    <source>
        <dbReference type="Pfam" id="PF00703"/>
    </source>
</evidence>
<dbReference type="GO" id="GO:0004566">
    <property type="term" value="F:beta-glucuronidase activity"/>
    <property type="evidence" value="ECO:0007669"/>
    <property type="project" value="UniProtKB-EC"/>
</dbReference>
<dbReference type="GO" id="GO:0005975">
    <property type="term" value="P:carbohydrate metabolic process"/>
    <property type="evidence" value="ECO:0007669"/>
    <property type="project" value="InterPro"/>
</dbReference>
<dbReference type="InterPro" id="IPR013783">
    <property type="entry name" value="Ig-like_fold"/>
</dbReference>
<organism evidence="10 11">
    <name type="scientific">Pseudonocardia sulfidoxydans NBRC 16205</name>
    <dbReference type="NCBI Taxonomy" id="1223511"/>
    <lineage>
        <taxon>Bacteria</taxon>
        <taxon>Bacillati</taxon>
        <taxon>Actinomycetota</taxon>
        <taxon>Actinomycetes</taxon>
        <taxon>Pseudonocardiales</taxon>
        <taxon>Pseudonocardiaceae</taxon>
        <taxon>Pseudonocardia</taxon>
    </lineage>
</organism>
<dbReference type="GO" id="GO:0030246">
    <property type="term" value="F:carbohydrate binding"/>
    <property type="evidence" value="ECO:0007669"/>
    <property type="project" value="TreeGrafter"/>
</dbReference>
<dbReference type="InterPro" id="IPR006101">
    <property type="entry name" value="Glyco_hydro_2"/>
</dbReference>
<dbReference type="InterPro" id="IPR023230">
    <property type="entry name" value="Glyco_hydro_2_CS"/>
</dbReference>
<dbReference type="Gene3D" id="2.60.40.10">
    <property type="entry name" value="Immunoglobulins"/>
    <property type="match status" value="1"/>
</dbReference>
<dbReference type="Pfam" id="PF02836">
    <property type="entry name" value="Glyco_hydro_2_C"/>
    <property type="match status" value="1"/>
</dbReference>
<evidence type="ECO:0000256" key="6">
    <source>
        <dbReference type="RuleBase" id="RU361154"/>
    </source>
</evidence>
<dbReference type="SUPFAM" id="SSF51445">
    <property type="entry name" value="(Trans)glycosidases"/>
    <property type="match status" value="1"/>
</dbReference>
<evidence type="ECO:0000256" key="3">
    <source>
        <dbReference type="ARBA" id="ARBA00016205"/>
    </source>
</evidence>
<protein>
    <recommendedName>
        <fullName evidence="3">Beta-glucuronidase</fullName>
        <ecNumber evidence="2">3.2.1.31</ecNumber>
    </recommendedName>
</protein>
<feature type="domain" description="Glycoside hydrolase family 2 catalytic" evidence="8">
    <location>
        <begin position="297"/>
        <end position="610"/>
    </location>
</feature>
<keyword evidence="5 6" id="KW-0326">Glycosidase</keyword>
<accession>A0A511DQ65</accession>
<evidence type="ECO:0000259" key="9">
    <source>
        <dbReference type="Pfam" id="PF02837"/>
    </source>
</evidence>
<comment type="similarity">
    <text evidence="1 6">Belongs to the glycosyl hydrolase 2 family.</text>
</comment>
<keyword evidence="11" id="KW-1185">Reference proteome</keyword>
<dbReference type="InterPro" id="IPR006102">
    <property type="entry name" value="Ig-like_GH2"/>
</dbReference>
<dbReference type="PROSITE" id="PS00608">
    <property type="entry name" value="GLYCOSYL_HYDROL_F2_2"/>
    <property type="match status" value="1"/>
</dbReference>
<dbReference type="InterPro" id="IPR006104">
    <property type="entry name" value="Glyco_hydro_2_N"/>
</dbReference>
<dbReference type="InterPro" id="IPR006103">
    <property type="entry name" value="Glyco_hydro_2_cat"/>
</dbReference>
<reference evidence="10 11" key="1">
    <citation type="submission" date="2019-07" db="EMBL/GenBank/DDBJ databases">
        <title>Whole genome shotgun sequence of Pseudonocardia sulfidoxydans NBRC 16205.</title>
        <authorList>
            <person name="Hosoyama A."/>
            <person name="Uohara A."/>
            <person name="Ohji S."/>
            <person name="Ichikawa N."/>
        </authorList>
    </citation>
    <scope>NUCLEOTIDE SEQUENCE [LARGE SCALE GENOMIC DNA]</scope>
    <source>
        <strain evidence="10 11">NBRC 16205</strain>
    </source>
</reference>
<dbReference type="FunFam" id="3.20.20.80:FF:000080">
    <property type="entry name" value="Beta-glucuronidase UidA"/>
    <property type="match status" value="1"/>
</dbReference>
<dbReference type="Gene3D" id="2.60.120.260">
    <property type="entry name" value="Galactose-binding domain-like"/>
    <property type="match status" value="1"/>
</dbReference>
<evidence type="ECO:0000256" key="4">
    <source>
        <dbReference type="ARBA" id="ARBA00022801"/>
    </source>
</evidence>
<dbReference type="Proteomes" id="UP000321685">
    <property type="component" value="Unassembled WGS sequence"/>
</dbReference>
<dbReference type="OrthoDB" id="9762066at2"/>
<gene>
    <name evidence="10" type="primary">uidA</name>
    <name evidence="10" type="ORF">PSU4_41620</name>
</gene>
<dbReference type="Pfam" id="PF00703">
    <property type="entry name" value="Glyco_hydro_2"/>
    <property type="match status" value="1"/>
</dbReference>
<feature type="domain" description="Glycoside hydrolase family 2 immunoglobulin-like beta-sandwich" evidence="7">
    <location>
        <begin position="226"/>
        <end position="295"/>
    </location>
</feature>
<dbReference type="InterPro" id="IPR036156">
    <property type="entry name" value="Beta-gal/glucu_dom_sf"/>
</dbReference>
<evidence type="ECO:0000256" key="5">
    <source>
        <dbReference type="ARBA" id="ARBA00023295"/>
    </source>
</evidence>
<dbReference type="SUPFAM" id="SSF49785">
    <property type="entry name" value="Galactose-binding domain-like"/>
    <property type="match status" value="1"/>
</dbReference>
<dbReference type="AlphaFoldDB" id="A0A511DQ65"/>
<dbReference type="PROSITE" id="PS00719">
    <property type="entry name" value="GLYCOSYL_HYDROL_F2_1"/>
    <property type="match status" value="1"/>
</dbReference>
<dbReference type="PANTHER" id="PTHR10066:SF67">
    <property type="entry name" value="BETA-GLUCURONIDASE"/>
    <property type="match status" value="1"/>
</dbReference>
<dbReference type="InterPro" id="IPR017853">
    <property type="entry name" value="GH"/>
</dbReference>
<dbReference type="Pfam" id="PF02837">
    <property type="entry name" value="Glyco_hydro_2_N"/>
    <property type="match status" value="1"/>
</dbReference>
<sequence>MGTDIAATKGHAVLRPQDSSTRERKRLDGLWAFSLDPEAEGRTARWWAGRLPHASEMAVPASYNDIAADAAVRDHLGEVWYQRTVRVPRGWAGQRVVLHFESATHRATVWVDDTEVMSHEGGYTPFEADITGLVSAGEEIRVTACVDNTLSFQTIPPGVVEDTPAGPRQRYWHDFFNYAGLHRSIWLSATPHAHTDDVTVVTGLDGLTGTVDYTATTVGADGLGVRAVLRDADGHEVASGSGASGRLTVADVHRWAPGDGYLYDLEVQLVEHDGGGDGDGGGTVVDSYHQSVGIRTVEVRGTQFLINSEPFHFTGFGKHEDIPVIGKGHDDGYLVHDFALMEWIGANSFRTSHYPYSEDVLDYADRHGIVVIDETAAVGLNMGLGGGIFGSQGYQTYSPDTVNDETRAVHAQAIRELVARDKNHPCVVVWSIANEPESDTEGAEDYFRPLFDVAREADPTRPVGFVNVMLAPHGKCRVSQFADVLMLNRYYGWYVNTGDLAAAETAWLDELQGWATEGKPIIVTEYGADTLPGLHSLTPQPWSEEYQVAYLDMNHRVFDRVDAVVGEHVWNFADFATTSGIMRVDGNKKGVFTRDRKPKAAAFALRRRWRKDS</sequence>
<proteinExistence type="inferred from homology"/>
<dbReference type="PRINTS" id="PR00132">
    <property type="entry name" value="GLHYDRLASE2"/>
</dbReference>
<keyword evidence="4 6" id="KW-0378">Hydrolase</keyword>
<name>A0A511DQ65_9PSEU</name>
<comment type="caution">
    <text evidence="10">The sequence shown here is derived from an EMBL/GenBank/DDBJ whole genome shotgun (WGS) entry which is preliminary data.</text>
</comment>
<evidence type="ECO:0000256" key="2">
    <source>
        <dbReference type="ARBA" id="ARBA00012761"/>
    </source>
</evidence>
<dbReference type="InterPro" id="IPR023232">
    <property type="entry name" value="Glyco_hydro_2_AS"/>
</dbReference>
<feature type="domain" description="Glycosyl hydrolases family 2 sugar binding" evidence="9">
    <location>
        <begin position="25"/>
        <end position="191"/>
    </location>
</feature>
<dbReference type="GO" id="GO:0019391">
    <property type="term" value="P:glucuronoside catabolic process"/>
    <property type="evidence" value="ECO:0007669"/>
    <property type="project" value="TreeGrafter"/>
</dbReference>
<dbReference type="PANTHER" id="PTHR10066">
    <property type="entry name" value="BETA-GLUCURONIDASE"/>
    <property type="match status" value="1"/>
</dbReference>
<dbReference type="EC" id="3.2.1.31" evidence="2"/>
<dbReference type="EMBL" id="BJVJ01000048">
    <property type="protein sequence ID" value="GEL25208.1"/>
    <property type="molecule type" value="Genomic_DNA"/>
</dbReference>